<evidence type="ECO:0000256" key="3">
    <source>
        <dbReference type="ARBA" id="ARBA00022475"/>
    </source>
</evidence>
<dbReference type="GO" id="GO:0005975">
    <property type="term" value="P:carbohydrate metabolic process"/>
    <property type="evidence" value="ECO:0007669"/>
    <property type="project" value="UniProtKB-ARBA"/>
</dbReference>
<feature type="region of interest" description="Disordered" evidence="10">
    <location>
        <begin position="77"/>
        <end position="96"/>
    </location>
</feature>
<evidence type="ECO:0000256" key="1">
    <source>
        <dbReference type="ARBA" id="ARBA00004651"/>
    </source>
</evidence>
<keyword evidence="2" id="KW-0813">Transport</keyword>
<dbReference type="EMBL" id="VKAC01000002">
    <property type="protein sequence ID" value="TXR57677.1"/>
    <property type="molecule type" value="Genomic_DNA"/>
</dbReference>
<dbReference type="PANTHER" id="PTHR11795:SF371">
    <property type="entry name" value="HIGH-AFFINITY BRANCHED-CHAIN AMINO ACID TRANSPORT SYSTEM PERMEASE PROTEIN LIVH"/>
    <property type="match status" value="1"/>
</dbReference>
<dbReference type="CDD" id="cd06582">
    <property type="entry name" value="TM_PBP1_LivH_like"/>
    <property type="match status" value="1"/>
</dbReference>
<dbReference type="SUPFAM" id="SSF49478">
    <property type="entry name" value="Cna protein B-type domain"/>
    <property type="match status" value="1"/>
</dbReference>
<feature type="transmembrane region" description="Helical" evidence="11">
    <location>
        <begin position="377"/>
        <end position="406"/>
    </location>
</feature>
<protein>
    <submittedName>
        <fullName evidence="13">Branched-chain amino acid ABC transporter permease</fullName>
    </submittedName>
</protein>
<dbReference type="GO" id="GO:0015188">
    <property type="term" value="F:L-isoleucine transmembrane transporter activity"/>
    <property type="evidence" value="ECO:0007669"/>
    <property type="project" value="TreeGrafter"/>
</dbReference>
<dbReference type="Pfam" id="PF02653">
    <property type="entry name" value="BPD_transp_2"/>
    <property type="match status" value="1"/>
</dbReference>
<feature type="chain" id="PRO_5022791238" evidence="12">
    <location>
        <begin position="22"/>
        <end position="446"/>
    </location>
</feature>
<keyword evidence="14" id="KW-1185">Reference proteome</keyword>
<keyword evidence="7 11" id="KW-1133">Transmembrane helix</keyword>
<dbReference type="GO" id="GO:0005304">
    <property type="term" value="F:L-valine transmembrane transporter activity"/>
    <property type="evidence" value="ECO:0007669"/>
    <property type="project" value="TreeGrafter"/>
</dbReference>
<keyword evidence="5 11" id="KW-0812">Transmembrane</keyword>
<evidence type="ECO:0000256" key="7">
    <source>
        <dbReference type="ARBA" id="ARBA00022989"/>
    </source>
</evidence>
<reference evidence="13 14" key="1">
    <citation type="submission" date="2019-07" db="EMBL/GenBank/DDBJ databases">
        <title>Quadrisphaera sp. strain DD2A genome sequencing and assembly.</title>
        <authorList>
            <person name="Kim I."/>
        </authorList>
    </citation>
    <scope>NUCLEOTIDE SEQUENCE [LARGE SCALE GENOMIC DNA]</scope>
    <source>
        <strain evidence="13 14">DD2A</strain>
    </source>
</reference>
<keyword evidence="3" id="KW-1003">Cell membrane</keyword>
<evidence type="ECO:0000256" key="8">
    <source>
        <dbReference type="ARBA" id="ARBA00023136"/>
    </source>
</evidence>
<comment type="similarity">
    <text evidence="9">Belongs to the binding-protein-dependent transport system permease family. LivHM subfamily.</text>
</comment>
<dbReference type="GO" id="GO:0015192">
    <property type="term" value="F:L-phenylalanine transmembrane transporter activity"/>
    <property type="evidence" value="ECO:0007669"/>
    <property type="project" value="TreeGrafter"/>
</dbReference>
<dbReference type="PANTHER" id="PTHR11795">
    <property type="entry name" value="BRANCHED-CHAIN AMINO ACID TRANSPORT SYSTEM PERMEASE PROTEIN LIVH"/>
    <property type="match status" value="1"/>
</dbReference>
<feature type="transmembrane region" description="Helical" evidence="11">
    <location>
        <begin position="418"/>
        <end position="434"/>
    </location>
</feature>
<evidence type="ECO:0000256" key="5">
    <source>
        <dbReference type="ARBA" id="ARBA00022692"/>
    </source>
</evidence>
<keyword evidence="8 11" id="KW-0472">Membrane</keyword>
<gene>
    <name evidence="13" type="ORF">FMM08_04495</name>
</gene>
<keyword evidence="6" id="KW-0029">Amino-acid transport</keyword>
<keyword evidence="12" id="KW-0732">Signal</keyword>
<feature type="signal peptide" evidence="12">
    <location>
        <begin position="1"/>
        <end position="21"/>
    </location>
</feature>
<dbReference type="InterPro" id="IPR001851">
    <property type="entry name" value="ABC_transp_permease"/>
</dbReference>
<organism evidence="13 14">
    <name type="scientific">Quadrisphaera setariae</name>
    <dbReference type="NCBI Taxonomy" id="2593304"/>
    <lineage>
        <taxon>Bacteria</taxon>
        <taxon>Bacillati</taxon>
        <taxon>Actinomycetota</taxon>
        <taxon>Actinomycetes</taxon>
        <taxon>Kineosporiales</taxon>
        <taxon>Kineosporiaceae</taxon>
        <taxon>Quadrisphaera</taxon>
    </lineage>
</organism>
<evidence type="ECO:0000256" key="9">
    <source>
        <dbReference type="ARBA" id="ARBA00037998"/>
    </source>
</evidence>
<evidence type="ECO:0000256" key="2">
    <source>
        <dbReference type="ARBA" id="ARBA00022448"/>
    </source>
</evidence>
<accession>A0A5C8ZII6</accession>
<evidence type="ECO:0000256" key="10">
    <source>
        <dbReference type="SAM" id="MobiDB-lite"/>
    </source>
</evidence>
<comment type="caution">
    <text evidence="13">The sequence shown here is derived from an EMBL/GenBank/DDBJ whole genome shotgun (WGS) entry which is preliminary data.</text>
</comment>
<dbReference type="GO" id="GO:1903806">
    <property type="term" value="P:L-isoleucine import across plasma membrane"/>
    <property type="evidence" value="ECO:0007669"/>
    <property type="project" value="TreeGrafter"/>
</dbReference>
<proteinExistence type="inferred from homology"/>
<evidence type="ECO:0000313" key="14">
    <source>
        <dbReference type="Proteomes" id="UP000321234"/>
    </source>
</evidence>
<evidence type="ECO:0000256" key="4">
    <source>
        <dbReference type="ARBA" id="ARBA00022519"/>
    </source>
</evidence>
<dbReference type="InterPro" id="IPR013783">
    <property type="entry name" value="Ig-like_fold"/>
</dbReference>
<evidence type="ECO:0000256" key="11">
    <source>
        <dbReference type="SAM" id="Phobius"/>
    </source>
</evidence>
<evidence type="ECO:0000256" key="6">
    <source>
        <dbReference type="ARBA" id="ARBA00022970"/>
    </source>
</evidence>
<evidence type="ECO:0000256" key="12">
    <source>
        <dbReference type="SAM" id="SignalP"/>
    </source>
</evidence>
<dbReference type="OrthoDB" id="9807115at2"/>
<dbReference type="Proteomes" id="UP000321234">
    <property type="component" value="Unassembled WGS sequence"/>
</dbReference>
<feature type="transmembrane region" description="Helical" evidence="11">
    <location>
        <begin position="244"/>
        <end position="265"/>
    </location>
</feature>
<sequence length="446" mass="45117">MGLVLAAAALLAVLVVGVAGAAPATAAASPSASPSAADPSASAGDGAAASGLSINVRVRTGDGEDVPGATVQLLQGGQQVATAETDDRGTAALAAPSPGDYQVKLDVASLPSAAKGLEPRSDTIATTVQEGLGRTVAFRLSEPGSDEAAGGASSSQVLQRIATGLRFGLVIALGAIGLSLIFGTTGLTNFAHSELITLGALTTYLYTAVAGLPFLLAAALGLVSCAVFGYLNDRVLWQPLRRRGTGLIAMMIVSIGLSLFLRYFYLYLFGGGVRTFPGYAGQAGVQVLPGVLLRPLDLWTMGLSVVVLVVVALALVKTRLGKATRAVADNPALASASGIDVDRVIRTVWIVGSALAGLSGVVLGLQQGISFQMGFQILLLVFAAVTLGGLGTAFGAVLGSLIVGLFVEISTLVIPTELQNLGALVILILILLVRPQGILGRAQRIG</sequence>
<feature type="transmembrane region" description="Helical" evidence="11">
    <location>
        <begin position="212"/>
        <end position="232"/>
    </location>
</feature>
<feature type="transmembrane region" description="Helical" evidence="11">
    <location>
        <begin position="298"/>
        <end position="316"/>
    </location>
</feature>
<dbReference type="GO" id="GO:0015808">
    <property type="term" value="P:L-alanine transport"/>
    <property type="evidence" value="ECO:0007669"/>
    <property type="project" value="TreeGrafter"/>
</dbReference>
<keyword evidence="4" id="KW-0997">Cell inner membrane</keyword>
<evidence type="ECO:0000313" key="13">
    <source>
        <dbReference type="EMBL" id="TXR57677.1"/>
    </source>
</evidence>
<dbReference type="InterPro" id="IPR052157">
    <property type="entry name" value="BCAA_transport_permease"/>
</dbReference>
<dbReference type="GO" id="GO:0042941">
    <property type="term" value="P:D-alanine transmembrane transport"/>
    <property type="evidence" value="ECO:0007669"/>
    <property type="project" value="TreeGrafter"/>
</dbReference>
<feature type="transmembrane region" description="Helical" evidence="11">
    <location>
        <begin position="164"/>
        <end position="182"/>
    </location>
</feature>
<name>A0A5C8ZII6_9ACTN</name>
<dbReference type="GO" id="GO:0015190">
    <property type="term" value="F:L-leucine transmembrane transporter activity"/>
    <property type="evidence" value="ECO:0007669"/>
    <property type="project" value="TreeGrafter"/>
</dbReference>
<dbReference type="GO" id="GO:0005886">
    <property type="term" value="C:plasma membrane"/>
    <property type="evidence" value="ECO:0007669"/>
    <property type="project" value="UniProtKB-SubCell"/>
</dbReference>
<comment type="subcellular location">
    <subcellularLocation>
        <location evidence="1">Cell membrane</location>
        <topology evidence="1">Multi-pass membrane protein</topology>
    </subcellularLocation>
</comment>
<dbReference type="Gene3D" id="2.60.40.10">
    <property type="entry name" value="Immunoglobulins"/>
    <property type="match status" value="1"/>
</dbReference>
<dbReference type="AlphaFoldDB" id="A0A5C8ZII6"/>